<dbReference type="PANTHER" id="PTHR13476">
    <property type="entry name" value="CHROMATIN MODIFICATION-RELATED PROTEIN MEAF6"/>
    <property type="match status" value="1"/>
</dbReference>
<feature type="region of interest" description="Disordered" evidence="11">
    <location>
        <begin position="103"/>
        <end position="126"/>
    </location>
</feature>
<name>A0AAV5AP52_9AGAM</name>
<evidence type="ECO:0000256" key="10">
    <source>
        <dbReference type="SAM" id="Coils"/>
    </source>
</evidence>
<keyword evidence="8 9" id="KW-0539">Nucleus</keyword>
<keyword evidence="13" id="KW-1185">Reference proteome</keyword>
<feature type="region of interest" description="Disordered" evidence="11">
    <location>
        <begin position="158"/>
        <end position="223"/>
    </location>
</feature>
<dbReference type="GO" id="GO:0035267">
    <property type="term" value="C:NuA4 histone acetyltransferase complex"/>
    <property type="evidence" value="ECO:0007669"/>
    <property type="project" value="UniProtKB-UniRule"/>
</dbReference>
<dbReference type="GO" id="GO:0006325">
    <property type="term" value="P:chromatin organization"/>
    <property type="evidence" value="ECO:0007669"/>
    <property type="project" value="UniProtKB-KW"/>
</dbReference>
<dbReference type="GO" id="GO:0005634">
    <property type="term" value="C:nucleus"/>
    <property type="evidence" value="ECO:0007669"/>
    <property type="project" value="UniProtKB-SubCell"/>
</dbReference>
<comment type="subunit">
    <text evidence="9">Component of the NuA4 histone acetyltransferase complex.</text>
</comment>
<keyword evidence="7 9" id="KW-0804">Transcription</keyword>
<evidence type="ECO:0000256" key="1">
    <source>
        <dbReference type="ARBA" id="ARBA00004123"/>
    </source>
</evidence>
<protein>
    <recommendedName>
        <fullName evidence="3 9">Chromatin modification-related protein EAF6</fullName>
    </recommendedName>
</protein>
<comment type="similarity">
    <text evidence="2 9">Belongs to the EAF6 family.</text>
</comment>
<dbReference type="InterPro" id="IPR015418">
    <property type="entry name" value="Eaf6"/>
</dbReference>
<evidence type="ECO:0000256" key="2">
    <source>
        <dbReference type="ARBA" id="ARBA00010916"/>
    </source>
</evidence>
<comment type="function">
    <text evidence="9">Component of the NuA4 histone acetyltransferase complex which is involved in transcriptional activation of selected genes principally by acetylation of nucleosomal histone H4 and H2A. The NuA4 complex is also involved in DNA repair.</text>
</comment>
<dbReference type="EMBL" id="BPWL01000011">
    <property type="protein sequence ID" value="GJJ15552.1"/>
    <property type="molecule type" value="Genomic_DNA"/>
</dbReference>
<keyword evidence="9" id="KW-0227">DNA damage</keyword>
<comment type="caution">
    <text evidence="12">The sequence shown here is derived from an EMBL/GenBank/DDBJ whole genome shotgun (WGS) entry which is preliminary data.</text>
</comment>
<gene>
    <name evidence="12" type="ORF">Clacol_009830</name>
</gene>
<evidence type="ECO:0000256" key="6">
    <source>
        <dbReference type="ARBA" id="ARBA00023054"/>
    </source>
</evidence>
<keyword evidence="9" id="KW-0234">DNA repair</keyword>
<accession>A0AAV5AP52</accession>
<comment type="subcellular location">
    <subcellularLocation>
        <location evidence="1 9">Nucleus</location>
    </subcellularLocation>
</comment>
<evidence type="ECO:0000256" key="3">
    <source>
        <dbReference type="ARBA" id="ARBA00018504"/>
    </source>
</evidence>
<feature type="compositionally biased region" description="Basic and acidic residues" evidence="11">
    <location>
        <begin position="112"/>
        <end position="121"/>
    </location>
</feature>
<organism evidence="12 13">
    <name type="scientific">Clathrus columnatus</name>
    <dbReference type="NCBI Taxonomy" id="1419009"/>
    <lineage>
        <taxon>Eukaryota</taxon>
        <taxon>Fungi</taxon>
        <taxon>Dikarya</taxon>
        <taxon>Basidiomycota</taxon>
        <taxon>Agaricomycotina</taxon>
        <taxon>Agaricomycetes</taxon>
        <taxon>Phallomycetidae</taxon>
        <taxon>Phallales</taxon>
        <taxon>Clathraceae</taxon>
        <taxon>Clathrus</taxon>
    </lineage>
</organism>
<keyword evidence="4 9" id="KW-0156">Chromatin regulator</keyword>
<dbReference type="GO" id="GO:0006281">
    <property type="term" value="P:DNA repair"/>
    <property type="evidence" value="ECO:0007669"/>
    <property type="project" value="UniProtKB-UniRule"/>
</dbReference>
<evidence type="ECO:0000313" key="13">
    <source>
        <dbReference type="Proteomes" id="UP001050691"/>
    </source>
</evidence>
<feature type="coiled-coil region" evidence="10">
    <location>
        <begin position="40"/>
        <end position="67"/>
    </location>
</feature>
<evidence type="ECO:0000313" key="12">
    <source>
        <dbReference type="EMBL" id="GJJ15552.1"/>
    </source>
</evidence>
<evidence type="ECO:0000256" key="8">
    <source>
        <dbReference type="ARBA" id="ARBA00023242"/>
    </source>
</evidence>
<dbReference type="Proteomes" id="UP001050691">
    <property type="component" value="Unassembled WGS sequence"/>
</dbReference>
<reference evidence="12" key="1">
    <citation type="submission" date="2021-10" db="EMBL/GenBank/DDBJ databases">
        <title>De novo Genome Assembly of Clathrus columnatus (Basidiomycota, Fungi) Using Illumina and Nanopore Sequence Data.</title>
        <authorList>
            <person name="Ogiso-Tanaka E."/>
            <person name="Itagaki H."/>
            <person name="Hosoya T."/>
            <person name="Hosaka K."/>
        </authorList>
    </citation>
    <scope>NUCLEOTIDE SEQUENCE</scope>
    <source>
        <strain evidence="12">MO-923</strain>
    </source>
</reference>
<keyword evidence="6 10" id="KW-0175">Coiled coil</keyword>
<evidence type="ECO:0000256" key="11">
    <source>
        <dbReference type="SAM" id="MobiDB-lite"/>
    </source>
</evidence>
<dbReference type="AlphaFoldDB" id="A0AAV5AP52"/>
<evidence type="ECO:0000256" key="4">
    <source>
        <dbReference type="ARBA" id="ARBA00022853"/>
    </source>
</evidence>
<dbReference type="Pfam" id="PF09340">
    <property type="entry name" value="NuA4"/>
    <property type="match status" value="1"/>
</dbReference>
<sequence>MATDSTLLPLSEPTKPAITAPTLLNTSTTLSNGTASTESIAQIREAYSKTKQELIEALAKKRDLDRQLIQCEVQLYEVEAQYLAETSSGSGGGGNIIQGFDGYLKNTGPNKRRNEINDGDRMFSNSSSTYAKSLELRAEDSDTGSEPGNKFTAPALQTVMLPPAPRQQEVPSAAMQKRDRDRLYQRQKRARKEGRGTASGDENDYNTSGGTNKRKRPKATEEE</sequence>
<evidence type="ECO:0000256" key="7">
    <source>
        <dbReference type="ARBA" id="ARBA00023163"/>
    </source>
</evidence>
<evidence type="ECO:0000256" key="5">
    <source>
        <dbReference type="ARBA" id="ARBA00023015"/>
    </source>
</evidence>
<proteinExistence type="inferred from homology"/>
<evidence type="ECO:0000256" key="9">
    <source>
        <dbReference type="RuleBase" id="RU368022"/>
    </source>
</evidence>
<keyword evidence="5 9" id="KW-0805">Transcription regulation</keyword>